<keyword evidence="2" id="KW-1185">Reference proteome</keyword>
<feature type="non-terminal residue" evidence="1">
    <location>
        <position position="96"/>
    </location>
</feature>
<evidence type="ECO:0000313" key="2">
    <source>
        <dbReference type="Proteomes" id="UP000274822"/>
    </source>
</evidence>
<dbReference type="EMBL" id="RBNJ01007319">
    <property type="protein sequence ID" value="RUS28035.1"/>
    <property type="molecule type" value="Genomic_DNA"/>
</dbReference>
<sequence length="96" mass="10621">IIKYDPSFVRCVFASTLSSSSLFGTFATNYNEDCILEAELLVYDKAKGRKDLGSVQELQDAEGRSRKLDREDVRRGEAGFGGCREGCAELCKCLRG</sequence>
<protein>
    <submittedName>
        <fullName evidence="1">Uncharacterized protein</fullName>
    </submittedName>
</protein>
<dbReference type="AlphaFoldDB" id="A0A433QDZ1"/>
<gene>
    <name evidence="1" type="ORF">BC938DRAFT_482431</name>
</gene>
<name>A0A433QDZ1_9FUNG</name>
<evidence type="ECO:0000313" key="1">
    <source>
        <dbReference type="EMBL" id="RUS28035.1"/>
    </source>
</evidence>
<accession>A0A433QDZ1</accession>
<comment type="caution">
    <text evidence="1">The sequence shown here is derived from an EMBL/GenBank/DDBJ whole genome shotgun (WGS) entry which is preliminary data.</text>
</comment>
<feature type="non-terminal residue" evidence="1">
    <location>
        <position position="1"/>
    </location>
</feature>
<reference evidence="1 2" key="1">
    <citation type="journal article" date="2018" name="New Phytol.">
        <title>Phylogenomics of Endogonaceae and evolution of mycorrhizas within Mucoromycota.</title>
        <authorList>
            <person name="Chang Y."/>
            <person name="Desiro A."/>
            <person name="Na H."/>
            <person name="Sandor L."/>
            <person name="Lipzen A."/>
            <person name="Clum A."/>
            <person name="Barry K."/>
            <person name="Grigoriev I.V."/>
            <person name="Martin F.M."/>
            <person name="Stajich J.E."/>
            <person name="Smith M.E."/>
            <person name="Bonito G."/>
            <person name="Spatafora J.W."/>
        </authorList>
    </citation>
    <scope>NUCLEOTIDE SEQUENCE [LARGE SCALE GENOMIC DNA]</scope>
    <source>
        <strain evidence="1 2">AD002</strain>
    </source>
</reference>
<dbReference type="Proteomes" id="UP000274822">
    <property type="component" value="Unassembled WGS sequence"/>
</dbReference>
<proteinExistence type="predicted"/>
<organism evidence="1 2">
    <name type="scientific">Jimgerdemannia flammicorona</name>
    <dbReference type="NCBI Taxonomy" id="994334"/>
    <lineage>
        <taxon>Eukaryota</taxon>
        <taxon>Fungi</taxon>
        <taxon>Fungi incertae sedis</taxon>
        <taxon>Mucoromycota</taxon>
        <taxon>Mucoromycotina</taxon>
        <taxon>Endogonomycetes</taxon>
        <taxon>Endogonales</taxon>
        <taxon>Endogonaceae</taxon>
        <taxon>Jimgerdemannia</taxon>
    </lineage>
</organism>